<feature type="region of interest" description="Disordered" evidence="2">
    <location>
        <begin position="181"/>
        <end position="314"/>
    </location>
</feature>
<feature type="region of interest" description="Disordered" evidence="2">
    <location>
        <begin position="1"/>
        <end position="156"/>
    </location>
</feature>
<proteinExistence type="predicted"/>
<feature type="compositionally biased region" description="Basic and acidic residues" evidence="2">
    <location>
        <begin position="280"/>
        <end position="296"/>
    </location>
</feature>
<accession>A0A1Y1I602</accession>
<sequence>MVGGDGPASVGAPADPPLSTGPPLTANPHLAPISNGESSTLAGSRSAQSLDGAQEGFAEKANEVYQPTSPRYYSMRTPEEIKATRAASEKRRRTGEPFLEGFFEAGHPRAPKNEDGRPTEPGGSARALHPEAPSRSTLVARTNRAGSTGVDNQAPASIPVLHGLFDPSYFHDFQRRLREEVAASQELEAATTDSQDNGDPEGRPPGLITKMTSTPSGQGGAGAPGESMDVDSRPQPSSAHCSQASSGSNQQPPRAFSGEESQKTESEGEGEDVEGAGFESVHESSDEETSQDRAMIDDAPQEEENEVVQYGRMIAAMETDSDAEGFSQVLAKLKRRAPNVETNPAPSNRRRRVLLSPSDSSSEDEGSSSPVRSQAPSAKHPPLPEEGEALGADCPMPDDPLWEPEDDAWLYDLSPEDLAWSDYVADFVDLSLEDDFAQACEIVPHSRGGSSQATAAKGAPIALDAAEPSSLSNWLTSPSVPVPVPSAAAAQSAIGAAQQEQTLPAAAQSSGGATNATQPPPAPRLVPEGVAVQETMPFPQVPSLADVGGASRVDPIVAAAHHLHTHGVAALTFNMKVSLNDKGEEKKAPAGLMPEWQKKCDLGNCLRQGVRPGRACLAIVTEPSDLIVLDVDTKDEGVETFEEVLAEHGPLPDDTPWEWSGTRPGMHFFFSLSQSKAAGLLSGANRTKLTYKGQKVGLDTRGEGGMVFVGPSSYKSLDGTVRSYEWVQEIAQDRSNLRAMPGWLIGILNDSSAPSAAPGAAPLAPARFAEGLNADGVELPPPPAVLERIKKCLADVGDTSSRFDKLKRFPGGPDLYAYRVSGARVCPYGVSHSGSNNFCVLVRGRGLFYKCNSSECCDVHPQRKIGELTAQESMVWGARRPRLLRTT</sequence>
<feature type="domain" description="DNA primase/polymerase bifunctional N-terminal" evidence="3">
    <location>
        <begin position="560"/>
        <end position="744"/>
    </location>
</feature>
<dbReference type="Proteomes" id="UP000054558">
    <property type="component" value="Unassembled WGS sequence"/>
</dbReference>
<evidence type="ECO:0000313" key="5">
    <source>
        <dbReference type="Proteomes" id="UP000054558"/>
    </source>
</evidence>
<dbReference type="PANTHER" id="PTHR35372:SF2">
    <property type="entry name" value="SF3 HELICASE DOMAIN-CONTAINING PROTEIN"/>
    <property type="match status" value="1"/>
</dbReference>
<keyword evidence="5" id="KW-1185">Reference proteome</keyword>
<keyword evidence="1" id="KW-0378">Hydrolase</keyword>
<feature type="compositionally biased region" description="Basic and acidic residues" evidence="2">
    <location>
        <begin position="77"/>
        <end position="89"/>
    </location>
</feature>
<evidence type="ECO:0000313" key="4">
    <source>
        <dbReference type="EMBL" id="GAQ83538.1"/>
    </source>
</evidence>
<dbReference type="InterPro" id="IPR051620">
    <property type="entry name" value="ORF904-like_C"/>
</dbReference>
<organism evidence="4 5">
    <name type="scientific">Klebsormidium nitens</name>
    <name type="common">Green alga</name>
    <name type="synonym">Ulothrix nitens</name>
    <dbReference type="NCBI Taxonomy" id="105231"/>
    <lineage>
        <taxon>Eukaryota</taxon>
        <taxon>Viridiplantae</taxon>
        <taxon>Streptophyta</taxon>
        <taxon>Klebsormidiophyceae</taxon>
        <taxon>Klebsormidiales</taxon>
        <taxon>Klebsormidiaceae</taxon>
        <taxon>Klebsormidium</taxon>
    </lineage>
</organism>
<feature type="compositionally biased region" description="Polar residues" evidence="2">
    <location>
        <begin position="507"/>
        <end position="517"/>
    </location>
</feature>
<protein>
    <recommendedName>
        <fullName evidence="3">DNA primase/polymerase bifunctional N-terminal domain-containing protein</fullName>
    </recommendedName>
</protein>
<dbReference type="Pfam" id="PF09250">
    <property type="entry name" value="Prim-Pol"/>
    <property type="match status" value="1"/>
</dbReference>
<name>A0A1Y1I602_KLENI</name>
<evidence type="ECO:0000256" key="2">
    <source>
        <dbReference type="SAM" id="MobiDB-lite"/>
    </source>
</evidence>
<gene>
    <name evidence="4" type="ORF">KFL_001520080</name>
</gene>
<dbReference type="AlphaFoldDB" id="A0A1Y1I602"/>
<feature type="region of interest" description="Disordered" evidence="2">
    <location>
        <begin position="493"/>
        <end position="526"/>
    </location>
</feature>
<reference evidence="4 5" key="1">
    <citation type="journal article" date="2014" name="Nat. Commun.">
        <title>Klebsormidium flaccidum genome reveals primary factors for plant terrestrial adaptation.</title>
        <authorList>
            <person name="Hori K."/>
            <person name="Maruyama F."/>
            <person name="Fujisawa T."/>
            <person name="Togashi T."/>
            <person name="Yamamoto N."/>
            <person name="Seo M."/>
            <person name="Sato S."/>
            <person name="Yamada T."/>
            <person name="Mori H."/>
            <person name="Tajima N."/>
            <person name="Moriyama T."/>
            <person name="Ikeuchi M."/>
            <person name="Watanabe M."/>
            <person name="Wada H."/>
            <person name="Kobayashi K."/>
            <person name="Saito M."/>
            <person name="Masuda T."/>
            <person name="Sasaki-Sekimoto Y."/>
            <person name="Mashiguchi K."/>
            <person name="Awai K."/>
            <person name="Shimojima M."/>
            <person name="Masuda S."/>
            <person name="Iwai M."/>
            <person name="Nobusawa T."/>
            <person name="Narise T."/>
            <person name="Kondo S."/>
            <person name="Saito H."/>
            <person name="Sato R."/>
            <person name="Murakawa M."/>
            <person name="Ihara Y."/>
            <person name="Oshima-Yamada Y."/>
            <person name="Ohtaka K."/>
            <person name="Satoh M."/>
            <person name="Sonobe K."/>
            <person name="Ishii M."/>
            <person name="Ohtani R."/>
            <person name="Kanamori-Sato M."/>
            <person name="Honoki R."/>
            <person name="Miyazaki D."/>
            <person name="Mochizuki H."/>
            <person name="Umetsu J."/>
            <person name="Higashi K."/>
            <person name="Shibata D."/>
            <person name="Kamiya Y."/>
            <person name="Sato N."/>
            <person name="Nakamura Y."/>
            <person name="Tabata S."/>
            <person name="Ida S."/>
            <person name="Kurokawa K."/>
            <person name="Ohta H."/>
        </authorList>
    </citation>
    <scope>NUCLEOTIDE SEQUENCE [LARGE SCALE GENOMIC DNA]</scope>
    <source>
        <strain evidence="4 5">NIES-2285</strain>
    </source>
</reference>
<evidence type="ECO:0000256" key="1">
    <source>
        <dbReference type="ARBA" id="ARBA00022801"/>
    </source>
</evidence>
<evidence type="ECO:0000259" key="3">
    <source>
        <dbReference type="SMART" id="SM00943"/>
    </source>
</evidence>
<dbReference type="GO" id="GO:0016787">
    <property type="term" value="F:hydrolase activity"/>
    <property type="evidence" value="ECO:0007669"/>
    <property type="project" value="UniProtKB-KW"/>
</dbReference>
<feature type="compositionally biased region" description="Polar residues" evidence="2">
    <location>
        <begin position="35"/>
        <end position="51"/>
    </location>
</feature>
<feature type="region of interest" description="Disordered" evidence="2">
    <location>
        <begin position="326"/>
        <end position="403"/>
    </location>
</feature>
<dbReference type="PANTHER" id="PTHR35372">
    <property type="entry name" value="ATP BINDING PROTEIN-RELATED"/>
    <property type="match status" value="1"/>
</dbReference>
<feature type="compositionally biased region" description="Polar residues" evidence="2">
    <location>
        <begin position="134"/>
        <end position="155"/>
    </location>
</feature>
<dbReference type="EMBL" id="DF237101">
    <property type="protein sequence ID" value="GAQ83538.1"/>
    <property type="molecule type" value="Genomic_DNA"/>
</dbReference>
<feature type="compositionally biased region" description="Low complexity" evidence="2">
    <location>
        <begin position="234"/>
        <end position="248"/>
    </location>
</feature>
<dbReference type="InterPro" id="IPR015330">
    <property type="entry name" value="DNA_primase/pol_bifunc_N"/>
</dbReference>
<dbReference type="SMART" id="SM00943">
    <property type="entry name" value="Prim-Pol"/>
    <property type="match status" value="1"/>
</dbReference>